<keyword evidence="1" id="KW-0732">Signal</keyword>
<name>A0ABW7SSX4_9ACTN</name>
<feature type="chain" id="PRO_5047424442" description="Exo-alpha-sialidase" evidence="1">
    <location>
        <begin position="31"/>
        <end position="413"/>
    </location>
</feature>
<gene>
    <name evidence="2" type="ORF">ACH4OY_20490</name>
</gene>
<dbReference type="SUPFAM" id="SSF50939">
    <property type="entry name" value="Sialidases"/>
    <property type="match status" value="1"/>
</dbReference>
<dbReference type="Gene3D" id="2.130.10.10">
    <property type="entry name" value="YVTN repeat-like/Quinoprotein amine dehydrogenase"/>
    <property type="match status" value="1"/>
</dbReference>
<dbReference type="Proteomes" id="UP001611075">
    <property type="component" value="Unassembled WGS sequence"/>
</dbReference>
<reference evidence="2 3" key="1">
    <citation type="submission" date="2024-10" db="EMBL/GenBank/DDBJ databases">
        <title>The Natural Products Discovery Center: Release of the First 8490 Sequenced Strains for Exploring Actinobacteria Biosynthetic Diversity.</title>
        <authorList>
            <person name="Kalkreuter E."/>
            <person name="Kautsar S.A."/>
            <person name="Yang D."/>
            <person name="Bader C.D."/>
            <person name="Teijaro C.N."/>
            <person name="Fluegel L."/>
            <person name="Davis C.M."/>
            <person name="Simpson J.R."/>
            <person name="Lauterbach L."/>
            <person name="Steele A.D."/>
            <person name="Gui C."/>
            <person name="Meng S."/>
            <person name="Li G."/>
            <person name="Viehrig K."/>
            <person name="Ye F."/>
            <person name="Su P."/>
            <person name="Kiefer A.F."/>
            <person name="Nichols A."/>
            <person name="Cepeda A.J."/>
            <person name="Yan W."/>
            <person name="Fan B."/>
            <person name="Jiang Y."/>
            <person name="Adhikari A."/>
            <person name="Zheng C.-J."/>
            <person name="Schuster L."/>
            <person name="Cowan T.M."/>
            <person name="Smanski M.J."/>
            <person name="Chevrette M.G."/>
            <person name="De Carvalho L.P.S."/>
            <person name="Shen B."/>
        </authorList>
    </citation>
    <scope>NUCLEOTIDE SEQUENCE [LARGE SCALE GENOMIC DNA]</scope>
    <source>
        <strain evidence="2 3">NPDC021253</strain>
    </source>
</reference>
<evidence type="ECO:0000256" key="1">
    <source>
        <dbReference type="SAM" id="SignalP"/>
    </source>
</evidence>
<protein>
    <recommendedName>
        <fullName evidence="4">Exo-alpha-sialidase</fullName>
    </recommendedName>
</protein>
<dbReference type="InterPro" id="IPR015943">
    <property type="entry name" value="WD40/YVTN_repeat-like_dom_sf"/>
</dbReference>
<organism evidence="2 3">
    <name type="scientific">Micromonospora rubida</name>
    <dbReference type="NCBI Taxonomy" id="2697657"/>
    <lineage>
        <taxon>Bacteria</taxon>
        <taxon>Bacillati</taxon>
        <taxon>Actinomycetota</taxon>
        <taxon>Actinomycetes</taxon>
        <taxon>Micromonosporales</taxon>
        <taxon>Micromonosporaceae</taxon>
        <taxon>Micromonospora</taxon>
    </lineage>
</organism>
<accession>A0ABW7SSX4</accession>
<dbReference type="InterPro" id="IPR036278">
    <property type="entry name" value="Sialidase_sf"/>
</dbReference>
<dbReference type="EMBL" id="JBIRPU010000015">
    <property type="protein sequence ID" value="MFI0795038.1"/>
    <property type="molecule type" value="Genomic_DNA"/>
</dbReference>
<comment type="caution">
    <text evidence="2">The sequence shown here is derived from an EMBL/GenBank/DDBJ whole genome shotgun (WGS) entry which is preliminary data.</text>
</comment>
<feature type="signal peptide" evidence="1">
    <location>
        <begin position="1"/>
        <end position="30"/>
    </location>
</feature>
<dbReference type="RefSeq" id="WP_396681903.1">
    <property type="nucleotide sequence ID" value="NZ_JBIRPU010000015.1"/>
</dbReference>
<evidence type="ECO:0000313" key="2">
    <source>
        <dbReference type="EMBL" id="MFI0795038.1"/>
    </source>
</evidence>
<sequence length="413" mass="42065">MPSRRLRAMPGVLAACAVLLAGCWSAPRPAPEPTPLRPDWRAVTLPTPPGAPGRLLLRDAAACGGRWFVVGAVADAAGATRPAAWSSVDGVSWSVLPVRGESFYGRQHVLYAVACRDGRIAALGAKNGGVHGNPRTGTWVQRPDGSVREVLAGFELFGGQRAVAAGRLAAGPGGWLIAGARVDGAAVWTSPDASRFAILEGAPELAGDGRGRTAAYDAVAGSSGWLVVGSLLPAGGAALAPLAWTSADGRAWRRAELPTPDGRGRAQRVVLLDGEPVAVGPVRDGFAVWRPAAAESVGELSPSGPHTESGRAAQWRRVGGFGAAGPGVLSVVGLAVVGRRLVAVTGDGAGRRLWASADGGVSWRAVTVPGPAAVPDSGDTAVAVAGGEERLLLLADDGGSSRAWWAVPPWIDR</sequence>
<dbReference type="PROSITE" id="PS51257">
    <property type="entry name" value="PROKAR_LIPOPROTEIN"/>
    <property type="match status" value="1"/>
</dbReference>
<keyword evidence="3" id="KW-1185">Reference proteome</keyword>
<evidence type="ECO:0000313" key="3">
    <source>
        <dbReference type="Proteomes" id="UP001611075"/>
    </source>
</evidence>
<evidence type="ECO:0008006" key="4">
    <source>
        <dbReference type="Google" id="ProtNLM"/>
    </source>
</evidence>
<proteinExistence type="predicted"/>